<keyword evidence="2" id="KW-1185">Reference proteome</keyword>
<dbReference type="EMBL" id="JACHWX010000004">
    <property type="protein sequence ID" value="MBB3055485.1"/>
    <property type="molecule type" value="Genomic_DNA"/>
</dbReference>
<dbReference type="RefSeq" id="WP_197706099.1">
    <property type="nucleotide sequence ID" value="NZ_AP017313.1"/>
</dbReference>
<evidence type="ECO:0000313" key="2">
    <source>
        <dbReference type="Proteomes" id="UP000539265"/>
    </source>
</evidence>
<organism evidence="1 2">
    <name type="scientific">Mucilaginibacter gotjawali</name>
    <dbReference type="NCBI Taxonomy" id="1550579"/>
    <lineage>
        <taxon>Bacteria</taxon>
        <taxon>Pseudomonadati</taxon>
        <taxon>Bacteroidota</taxon>
        <taxon>Sphingobacteriia</taxon>
        <taxon>Sphingobacteriales</taxon>
        <taxon>Sphingobacteriaceae</taxon>
        <taxon>Mucilaginibacter</taxon>
    </lineage>
</organism>
<evidence type="ECO:0000313" key="1">
    <source>
        <dbReference type="EMBL" id="MBB3055485.1"/>
    </source>
</evidence>
<reference evidence="1" key="1">
    <citation type="submission" date="2020-08" db="EMBL/GenBank/DDBJ databases">
        <title>Genomic Encyclopedia of Type Strains, Phase III (KMG-III): the genomes of soil and plant-associated and newly described type strains.</title>
        <authorList>
            <person name="Whitman W."/>
        </authorList>
    </citation>
    <scope>NUCLEOTIDE SEQUENCE [LARGE SCALE GENOMIC DNA]</scope>
    <source>
        <strain evidence="1">CECT 8628</strain>
    </source>
</reference>
<comment type="caution">
    <text evidence="1">The sequence shown here is derived from an EMBL/GenBank/DDBJ whole genome shotgun (WGS) entry which is preliminary data.</text>
</comment>
<name>A0A839SBJ1_9SPHI</name>
<gene>
    <name evidence="1" type="ORF">FHS11_001903</name>
</gene>
<evidence type="ECO:0008006" key="3">
    <source>
        <dbReference type="Google" id="ProtNLM"/>
    </source>
</evidence>
<dbReference type="AlphaFoldDB" id="A0A839SBJ1"/>
<dbReference type="Proteomes" id="UP000539265">
    <property type="component" value="Unassembled WGS sequence"/>
</dbReference>
<sequence length="72" mass="8194">MKSMVTIGSTLEDIMKLDDASREMLLEILQKRQIEARRDDIARNAKISFKEYHSGKTTPVTADEAIKKLEAL</sequence>
<accession>A0A839SBJ1</accession>
<protein>
    <recommendedName>
        <fullName evidence="3">Addiction module component</fullName>
    </recommendedName>
</protein>
<proteinExistence type="predicted"/>